<evidence type="ECO:0000313" key="2">
    <source>
        <dbReference type="EMBL" id="ABK52385.1"/>
    </source>
</evidence>
<gene>
    <name evidence="2" type="ordered locus">Acel_0612</name>
</gene>
<accession>A0LSH5</accession>
<keyword evidence="1" id="KW-0472">Membrane</keyword>
<evidence type="ECO:0000256" key="1">
    <source>
        <dbReference type="SAM" id="Phobius"/>
    </source>
</evidence>
<dbReference type="EMBL" id="CP000481">
    <property type="protein sequence ID" value="ABK52385.1"/>
    <property type="molecule type" value="Genomic_DNA"/>
</dbReference>
<keyword evidence="3" id="KW-1185">Reference proteome</keyword>
<keyword evidence="1" id="KW-1133">Transmembrane helix</keyword>
<reference evidence="2 3" key="1">
    <citation type="journal article" date="2009" name="Genome Res.">
        <title>Complete genome of the cellulolytic thermophile Acidothermus cellulolyticus 11B provides insights into its ecophysiological and evolutionary adaptations.</title>
        <authorList>
            <person name="Barabote R.D."/>
            <person name="Xie G."/>
            <person name="Leu D.H."/>
            <person name="Normand P."/>
            <person name="Necsulea A."/>
            <person name="Daubin V."/>
            <person name="Medigue C."/>
            <person name="Adney W.S."/>
            <person name="Xu X.C."/>
            <person name="Lapidus A."/>
            <person name="Parales R.E."/>
            <person name="Detter C."/>
            <person name="Pujic P."/>
            <person name="Bruce D."/>
            <person name="Lavire C."/>
            <person name="Challacombe J.F."/>
            <person name="Brettin T.S."/>
            <person name="Berry A.M."/>
        </authorList>
    </citation>
    <scope>NUCLEOTIDE SEQUENCE [LARGE SCALE GENOMIC DNA]</scope>
    <source>
        <strain evidence="3">ATCC 43068 / DSM 8971 / 11B</strain>
    </source>
</reference>
<name>A0LSH5_ACIC1</name>
<dbReference type="Proteomes" id="UP000008221">
    <property type="component" value="Chromosome"/>
</dbReference>
<protein>
    <submittedName>
        <fullName evidence="2">Uncharacterized protein</fullName>
    </submittedName>
</protein>
<evidence type="ECO:0000313" key="3">
    <source>
        <dbReference type="Proteomes" id="UP000008221"/>
    </source>
</evidence>
<dbReference type="KEGG" id="ace:Acel_0612"/>
<feature type="transmembrane region" description="Helical" evidence="1">
    <location>
        <begin position="21"/>
        <end position="45"/>
    </location>
</feature>
<keyword evidence="1" id="KW-0812">Transmembrane</keyword>
<dbReference type="HOGENOM" id="CLU_101730_0_0_11"/>
<proteinExistence type="predicted"/>
<dbReference type="eggNOG" id="ENOG5032VGH">
    <property type="taxonomic scope" value="Bacteria"/>
</dbReference>
<dbReference type="AlphaFoldDB" id="A0LSH5"/>
<organism evidence="2 3">
    <name type="scientific">Acidothermus cellulolyticus (strain ATCC 43068 / DSM 8971 / 11B)</name>
    <dbReference type="NCBI Taxonomy" id="351607"/>
    <lineage>
        <taxon>Bacteria</taxon>
        <taxon>Bacillati</taxon>
        <taxon>Actinomycetota</taxon>
        <taxon>Actinomycetes</taxon>
        <taxon>Acidothermales</taxon>
        <taxon>Acidothermaceae</taxon>
        <taxon>Acidothermus</taxon>
    </lineage>
</organism>
<dbReference type="RefSeq" id="WP_011719448.1">
    <property type="nucleotide sequence ID" value="NC_008578.1"/>
</dbReference>
<sequence length="210" mass="21690">MSVHVAGRHRRATRRLSATPFLVLAVVAGLVASAVLIWHASFAAFTATTSNSNNQWSSGTVTLSDDDTNQAMFSATGLKPGSTGSHCITVQYGGSLPAAVKLYIAPGGLTHSAGSSPYLSDYLTITVEEGSGGNFGSCTGFTPSTTIINAVHLTTIASTYTNFATGAGTWAPSGAANMVYRFTYTLDSSAPNTVAGQTDTATFTWEADNT</sequence>
<dbReference type="InParanoid" id="A0LSH5"/>